<reference evidence="2 3" key="1">
    <citation type="submission" date="2023-09" db="EMBL/GenBank/DDBJ databases">
        <authorList>
            <person name="Wang M."/>
        </authorList>
    </citation>
    <scope>NUCLEOTIDE SEQUENCE [LARGE SCALE GENOMIC DNA]</scope>
    <source>
        <strain evidence="2">GT-2023</strain>
        <tissue evidence="2">Liver</tissue>
    </source>
</reference>
<sequence length="103" mass="11589">LTHLTCFFSPPEPLGLLWLSFRVNSHIKGSNTRMLNRSQTMFSESPDGSHYHHVIHTVGPIARGNLGQTQKDDLEACYKNSLKLMKDNNLRSVAFPCISTGIY</sequence>
<feature type="domain" description="Macro" evidence="1">
    <location>
        <begin position="1"/>
        <end position="103"/>
    </location>
</feature>
<gene>
    <name evidence="2" type="ORF">QQF64_005486</name>
</gene>
<organism evidence="2 3">
    <name type="scientific">Cirrhinus molitorella</name>
    <name type="common">mud carp</name>
    <dbReference type="NCBI Taxonomy" id="172907"/>
    <lineage>
        <taxon>Eukaryota</taxon>
        <taxon>Metazoa</taxon>
        <taxon>Chordata</taxon>
        <taxon>Craniata</taxon>
        <taxon>Vertebrata</taxon>
        <taxon>Euteleostomi</taxon>
        <taxon>Actinopterygii</taxon>
        <taxon>Neopterygii</taxon>
        <taxon>Teleostei</taxon>
        <taxon>Ostariophysi</taxon>
        <taxon>Cypriniformes</taxon>
        <taxon>Cyprinidae</taxon>
        <taxon>Labeoninae</taxon>
        <taxon>Labeonini</taxon>
        <taxon>Cirrhinus</taxon>
    </lineage>
</organism>
<dbReference type="PANTHER" id="PTHR11106:SF104">
    <property type="entry name" value="ADP-RIBOSE GLYCOHYDROLASE MACROD2"/>
    <property type="match status" value="1"/>
</dbReference>
<dbReference type="InterPro" id="IPR043472">
    <property type="entry name" value="Macro_dom-like"/>
</dbReference>
<dbReference type="PROSITE" id="PS51154">
    <property type="entry name" value="MACRO"/>
    <property type="match status" value="1"/>
</dbReference>
<evidence type="ECO:0000259" key="1">
    <source>
        <dbReference type="PROSITE" id="PS51154"/>
    </source>
</evidence>
<feature type="non-terminal residue" evidence="2">
    <location>
        <position position="103"/>
    </location>
</feature>
<dbReference type="SUPFAM" id="SSF52949">
    <property type="entry name" value="Macro domain-like"/>
    <property type="match status" value="1"/>
</dbReference>
<dbReference type="Gene3D" id="3.40.220.10">
    <property type="entry name" value="Leucine Aminopeptidase, subunit E, domain 1"/>
    <property type="match status" value="1"/>
</dbReference>
<dbReference type="EMBL" id="JAYMGO010000013">
    <property type="protein sequence ID" value="KAL1262747.1"/>
    <property type="molecule type" value="Genomic_DNA"/>
</dbReference>
<accession>A0ABR3MCE9</accession>
<protein>
    <recommendedName>
        <fullName evidence="1">Macro domain-containing protein</fullName>
    </recommendedName>
</protein>
<evidence type="ECO:0000313" key="2">
    <source>
        <dbReference type="EMBL" id="KAL1262747.1"/>
    </source>
</evidence>
<dbReference type="Proteomes" id="UP001558613">
    <property type="component" value="Unassembled WGS sequence"/>
</dbReference>
<dbReference type="InterPro" id="IPR002589">
    <property type="entry name" value="Macro_dom"/>
</dbReference>
<feature type="non-terminal residue" evidence="2">
    <location>
        <position position="1"/>
    </location>
</feature>
<comment type="caution">
    <text evidence="2">The sequence shown here is derived from an EMBL/GenBank/DDBJ whole genome shotgun (WGS) entry which is preliminary data.</text>
</comment>
<dbReference type="Pfam" id="PF01661">
    <property type="entry name" value="Macro"/>
    <property type="match status" value="1"/>
</dbReference>
<name>A0ABR3MCE9_9TELE</name>
<evidence type="ECO:0000313" key="3">
    <source>
        <dbReference type="Proteomes" id="UP001558613"/>
    </source>
</evidence>
<keyword evidence="3" id="KW-1185">Reference proteome</keyword>
<dbReference type="PANTHER" id="PTHR11106">
    <property type="entry name" value="GANGLIOSIDE INDUCED DIFFERENTIATION ASSOCIATED PROTEIN 2-RELATED"/>
    <property type="match status" value="1"/>
</dbReference>
<proteinExistence type="predicted"/>